<sequence>MSLQKILETTTTSIYPSPPPSPLPSPLPWTFNTFGADNTFASDKEDHGSIASSLGSPPPLIPITPSPSPLPSYPPYFEDTPYSPFPLPHPSQFNLPPLRSLGLDPNPTSSHITHNEHYDQHIRKVVEDPAFIPRLTFQLHGPTQPAVRHGLTLREFRNEYLDPESLYWLSHECQSNPAIIHSLPMAVRTTQSAKRLTRIANCGRQILGAIRFQINKFEKEVGKLEDIRDDHYRDGHLLFDYMQDCGMDLLARDFVADKRRRNTEAGHSIQNRSPTPGPTRRKNRSNHKKKSVRFSERLCTICHQGNHTRVACPLEE</sequence>
<evidence type="ECO:0000313" key="3">
    <source>
        <dbReference type="Proteomes" id="UP000807306"/>
    </source>
</evidence>
<name>A0A9P6E495_9AGAR</name>
<evidence type="ECO:0000256" key="1">
    <source>
        <dbReference type="SAM" id="MobiDB-lite"/>
    </source>
</evidence>
<feature type="region of interest" description="Disordered" evidence="1">
    <location>
        <begin position="36"/>
        <end position="59"/>
    </location>
</feature>
<comment type="caution">
    <text evidence="2">The sequence shown here is derived from an EMBL/GenBank/DDBJ whole genome shotgun (WGS) entry which is preliminary data.</text>
</comment>
<protein>
    <submittedName>
        <fullName evidence="2">Uncharacterized protein</fullName>
    </submittedName>
</protein>
<feature type="compositionally biased region" description="Basic residues" evidence="1">
    <location>
        <begin position="279"/>
        <end position="292"/>
    </location>
</feature>
<dbReference type="EMBL" id="MU157952">
    <property type="protein sequence ID" value="KAF9522284.1"/>
    <property type="molecule type" value="Genomic_DNA"/>
</dbReference>
<gene>
    <name evidence="2" type="ORF">CPB83DRAFT_840590</name>
</gene>
<reference evidence="2" key="1">
    <citation type="submission" date="2020-11" db="EMBL/GenBank/DDBJ databases">
        <authorList>
            <consortium name="DOE Joint Genome Institute"/>
            <person name="Ahrendt S."/>
            <person name="Riley R."/>
            <person name="Andreopoulos W."/>
            <person name="Labutti K."/>
            <person name="Pangilinan J."/>
            <person name="Ruiz-Duenas F.J."/>
            <person name="Barrasa J.M."/>
            <person name="Sanchez-Garcia M."/>
            <person name="Camarero S."/>
            <person name="Miyauchi S."/>
            <person name="Serrano A."/>
            <person name="Linde D."/>
            <person name="Babiker R."/>
            <person name="Drula E."/>
            <person name="Ayuso-Fernandez I."/>
            <person name="Pacheco R."/>
            <person name="Padilla G."/>
            <person name="Ferreira P."/>
            <person name="Barriuso J."/>
            <person name="Kellner H."/>
            <person name="Castanera R."/>
            <person name="Alfaro M."/>
            <person name="Ramirez L."/>
            <person name="Pisabarro A.G."/>
            <person name="Kuo A."/>
            <person name="Tritt A."/>
            <person name="Lipzen A."/>
            <person name="He G."/>
            <person name="Yan M."/>
            <person name="Ng V."/>
            <person name="Cullen D."/>
            <person name="Martin F."/>
            <person name="Rosso M.-N."/>
            <person name="Henrissat B."/>
            <person name="Hibbett D."/>
            <person name="Martinez A.T."/>
            <person name="Grigoriev I.V."/>
        </authorList>
    </citation>
    <scope>NUCLEOTIDE SEQUENCE</scope>
    <source>
        <strain evidence="2">CBS 506.95</strain>
    </source>
</reference>
<accession>A0A9P6E495</accession>
<dbReference type="AlphaFoldDB" id="A0A9P6E495"/>
<dbReference type="Proteomes" id="UP000807306">
    <property type="component" value="Unassembled WGS sequence"/>
</dbReference>
<feature type="region of interest" description="Disordered" evidence="1">
    <location>
        <begin position="261"/>
        <end position="292"/>
    </location>
</feature>
<evidence type="ECO:0000313" key="2">
    <source>
        <dbReference type="EMBL" id="KAF9522284.1"/>
    </source>
</evidence>
<organism evidence="2 3">
    <name type="scientific">Crepidotus variabilis</name>
    <dbReference type="NCBI Taxonomy" id="179855"/>
    <lineage>
        <taxon>Eukaryota</taxon>
        <taxon>Fungi</taxon>
        <taxon>Dikarya</taxon>
        <taxon>Basidiomycota</taxon>
        <taxon>Agaricomycotina</taxon>
        <taxon>Agaricomycetes</taxon>
        <taxon>Agaricomycetidae</taxon>
        <taxon>Agaricales</taxon>
        <taxon>Agaricineae</taxon>
        <taxon>Crepidotaceae</taxon>
        <taxon>Crepidotus</taxon>
    </lineage>
</organism>
<keyword evidence="3" id="KW-1185">Reference proteome</keyword>
<proteinExistence type="predicted"/>